<keyword evidence="2" id="KW-1185">Reference proteome</keyword>
<feature type="compositionally biased region" description="Basic and acidic residues" evidence="1">
    <location>
        <begin position="28"/>
        <end position="48"/>
    </location>
</feature>
<accession>A0A5S6R2M9</accession>
<feature type="region of interest" description="Disordered" evidence="1">
    <location>
        <begin position="24"/>
        <end position="64"/>
    </location>
</feature>
<organism evidence="2 3">
    <name type="scientific">Trichuris muris</name>
    <name type="common">Mouse whipworm</name>
    <dbReference type="NCBI Taxonomy" id="70415"/>
    <lineage>
        <taxon>Eukaryota</taxon>
        <taxon>Metazoa</taxon>
        <taxon>Ecdysozoa</taxon>
        <taxon>Nematoda</taxon>
        <taxon>Enoplea</taxon>
        <taxon>Dorylaimia</taxon>
        <taxon>Trichinellida</taxon>
        <taxon>Trichuridae</taxon>
        <taxon>Trichuris</taxon>
    </lineage>
</organism>
<proteinExistence type="predicted"/>
<protein>
    <submittedName>
        <fullName evidence="3">Uncharacterized protein</fullName>
    </submittedName>
</protein>
<dbReference type="Proteomes" id="UP000046395">
    <property type="component" value="Unassembled WGS sequence"/>
</dbReference>
<dbReference type="WBParaSite" id="TMUE_3000013564.1">
    <property type="protein sequence ID" value="TMUE_3000013564.1"/>
    <property type="gene ID" value="WBGene00301978"/>
</dbReference>
<evidence type="ECO:0000313" key="2">
    <source>
        <dbReference type="Proteomes" id="UP000046395"/>
    </source>
</evidence>
<evidence type="ECO:0000313" key="3">
    <source>
        <dbReference type="WBParaSite" id="TMUE_3000013564.1"/>
    </source>
</evidence>
<evidence type="ECO:0000256" key="1">
    <source>
        <dbReference type="SAM" id="MobiDB-lite"/>
    </source>
</evidence>
<sequence>MPTVPQRRSITVERKAHKQWRVSGCNVRTRDRQDRKAPGEVGRKEKQPPRRVRSPTRRVGAQRRSQEFGPAFLFDRLTSLMKAVDTAVACAKLLPKLLS</sequence>
<dbReference type="AlphaFoldDB" id="A0A5S6R2M9"/>
<name>A0A5S6R2M9_TRIMR</name>
<reference evidence="3" key="1">
    <citation type="submission" date="2019-12" db="UniProtKB">
        <authorList>
            <consortium name="WormBaseParasite"/>
        </authorList>
    </citation>
    <scope>IDENTIFICATION</scope>
</reference>